<sequence>MNNVININEIKQIDIQKKSLWEQQFCYEQYAENKTLGVIRCIKIDTVEQLDYLLGQLNAIPTTRKPIYRGQSNVHWKLLSTLEREIAKQKIQMDREQITDKIYDAIIDSKNLGFAFLEKNLENKLTVFNIGQNFGLNTPLLSFSRSFDIALFFAFQESCYDGYRAVYRLFEDLIIHLEDSDKILSPEIDFWGRIECQKTIFSWWGLEETLQKFINEIETIYSNNPERQEEFKSMVATKFYISDKLSDYIMGYLKGKNIDKNTLFPDFYTSISQKINSMKFEEQCEKVKNKHDSSTKALSFKRTKPMPKIDPNWGIYGNGNIKAFFGMYYGQDNRSIATICDLDVVKAVNLIGMSEFNIIKQSSKIYTEWFNEKIDNADFFIVALRKGSQNLHWLKYEIREAWNAGVPVLGIQIERLMKSQHKNQFSPFHRYEYVDQRFGEFSPPILSVPKEIKEQTEVLEYIKNHLKEMLYWAENYRRDKPNITERMGFNINWLGL</sequence>
<dbReference type="RefSeq" id="WP_125134928.1">
    <property type="nucleotide sequence ID" value="NZ_RRUC01000021.1"/>
</dbReference>
<comment type="caution">
    <text evidence="2">The sequence shown here is derived from an EMBL/GenBank/DDBJ whole genome shotgun (WGS) entry which is preliminary data.</text>
</comment>
<dbReference type="Pfam" id="PF08867">
    <property type="entry name" value="FRG"/>
    <property type="match status" value="1"/>
</dbReference>
<evidence type="ECO:0000313" key="2">
    <source>
        <dbReference type="EMBL" id="RRN03839.1"/>
    </source>
</evidence>
<dbReference type="EMBL" id="RRUC01000021">
    <property type="protein sequence ID" value="RRN03839.1"/>
    <property type="molecule type" value="Genomic_DNA"/>
</dbReference>
<dbReference type="AlphaFoldDB" id="A0A426FHU5"/>
<accession>A0A426FHU5</accession>
<dbReference type="InterPro" id="IPR014966">
    <property type="entry name" value="FRG-dom"/>
</dbReference>
<evidence type="ECO:0000313" key="3">
    <source>
        <dbReference type="Proteomes" id="UP000276010"/>
    </source>
</evidence>
<feature type="domain" description="FRG" evidence="1">
    <location>
        <begin position="62"/>
        <end position="167"/>
    </location>
</feature>
<dbReference type="Proteomes" id="UP000276010">
    <property type="component" value="Unassembled WGS sequence"/>
</dbReference>
<dbReference type="Pfam" id="PF08937">
    <property type="entry name" value="ThsB_TIR"/>
    <property type="match status" value="1"/>
</dbReference>
<organism evidence="2 3">
    <name type="scientific">Bibersteinia trehalosi</name>
    <name type="common">Pasteurella trehalosi</name>
    <dbReference type="NCBI Taxonomy" id="47735"/>
    <lineage>
        <taxon>Bacteria</taxon>
        <taxon>Pseudomonadati</taxon>
        <taxon>Pseudomonadota</taxon>
        <taxon>Gammaproteobacteria</taxon>
        <taxon>Pasteurellales</taxon>
        <taxon>Pasteurellaceae</taxon>
        <taxon>Bibersteinia</taxon>
    </lineage>
</organism>
<gene>
    <name evidence="2" type="ORF">EIM44_06525</name>
</gene>
<dbReference type="InterPro" id="IPR015032">
    <property type="entry name" value="ThsB__TIR-like_domain"/>
</dbReference>
<reference evidence="2 3" key="1">
    <citation type="submission" date="2018-11" db="EMBL/GenBank/DDBJ databases">
        <title>Whole genome sequence of Bibersteinia trehalosi strain OADDL-BT1 an multidrug resistant pathogen isolate.</title>
        <authorList>
            <person name="Couger M."/>
            <person name="Ramachandran A."/>
        </authorList>
    </citation>
    <scope>NUCLEOTIDE SEQUENCE [LARGE SCALE GENOMIC DNA]</scope>
    <source>
        <strain evidence="2 3">OADDL-BT1</strain>
    </source>
</reference>
<name>A0A426FHU5_BIBTR</name>
<proteinExistence type="predicted"/>
<protein>
    <submittedName>
        <fullName evidence="2">FRG domain-containing protein</fullName>
    </submittedName>
</protein>
<dbReference type="SMART" id="SM00901">
    <property type="entry name" value="FRG"/>
    <property type="match status" value="1"/>
</dbReference>
<evidence type="ECO:0000259" key="1">
    <source>
        <dbReference type="SMART" id="SM00901"/>
    </source>
</evidence>